<evidence type="ECO:0000256" key="6">
    <source>
        <dbReference type="ARBA" id="ARBA00022827"/>
    </source>
</evidence>
<comment type="function">
    <text evidence="12">Flavin transferase that catalyzes the transfer of the FMN moiety of FAD and its covalent binding to the hydroxyl group of a threonine residue in a target flavoprotein.</text>
</comment>
<dbReference type="InterPro" id="IPR003374">
    <property type="entry name" value="ApbE-like_sf"/>
</dbReference>
<evidence type="ECO:0000256" key="3">
    <source>
        <dbReference type="ARBA" id="ARBA00022630"/>
    </source>
</evidence>
<dbReference type="EMBL" id="CP015840">
    <property type="protein sequence ID" value="ANG66470.1"/>
    <property type="molecule type" value="Genomic_DNA"/>
</dbReference>
<evidence type="ECO:0000256" key="4">
    <source>
        <dbReference type="ARBA" id="ARBA00022679"/>
    </source>
</evidence>
<proteinExistence type="inferred from homology"/>
<dbReference type="PROSITE" id="PS51257">
    <property type="entry name" value="PROKAR_LIPOPROTEIN"/>
    <property type="match status" value="1"/>
</dbReference>
<keyword evidence="12" id="KW-0472">Membrane</keyword>
<comment type="cofactor">
    <cofactor evidence="11">
        <name>Mg(2+)</name>
        <dbReference type="ChEBI" id="CHEBI:18420"/>
    </cofactor>
    <cofactor evidence="11">
        <name>Mn(2+)</name>
        <dbReference type="ChEBI" id="CHEBI:29035"/>
    </cofactor>
    <text evidence="11">Magnesium. Can also use manganese.</text>
</comment>
<dbReference type="GO" id="GO:0016740">
    <property type="term" value="F:transferase activity"/>
    <property type="evidence" value="ECO:0007669"/>
    <property type="project" value="UniProtKB-UniRule"/>
</dbReference>
<dbReference type="Proteomes" id="UP000019147">
    <property type="component" value="Chromosome"/>
</dbReference>
<dbReference type="OrthoDB" id="9778595at2"/>
<evidence type="ECO:0000256" key="11">
    <source>
        <dbReference type="PIRSR" id="PIRSR006268-2"/>
    </source>
</evidence>
<evidence type="ECO:0000313" key="14">
    <source>
        <dbReference type="Proteomes" id="UP000019147"/>
    </source>
</evidence>
<comment type="subcellular location">
    <subcellularLocation>
        <location evidence="12">Cell inner membrane</location>
        <topology evidence="12">Lipid-anchor</topology>
        <orientation evidence="12">Periplasmic side</orientation>
    </subcellularLocation>
</comment>
<keyword evidence="4 10" id="KW-0808">Transferase</keyword>
<keyword evidence="6 10" id="KW-0274">FAD</keyword>
<sequence length="315" mass="35639">MGKLSTILFIIFITWTIQGCSSKPISTTFEGESMTMSYRIVLGRALTPTEKEKFKQEILSVFHKIDSIYNNWNPSSELSKVNRAPSQVPIPISQELVQFLEKIQQLYELSEGRFDPTLGNLKTLWITHLKCNSLPEEKTWKHFYEQSGWQQIIIDFVQGTITKKTCRVQLDLCGVVKGFAVDHLMTICNHFCPNSYVEWGGEIKTSGVHPSGRPWRIASSSMPEVIEIQDQAIATSGNYYQKWTIEGKTYTHILDPHTGKPLDIVGYPIISATVIHPNCAFADAMATVLMTFPSKTEALAWAKEKNIRAYINDNA</sequence>
<dbReference type="RefSeq" id="WP_034734494.1">
    <property type="nucleotide sequence ID" value="NZ_CP015840.1"/>
</dbReference>
<keyword evidence="12" id="KW-0449">Lipoprotein</keyword>
<feature type="binding site" evidence="11">
    <location>
        <position position="287"/>
    </location>
    <ligand>
        <name>Mg(2+)</name>
        <dbReference type="ChEBI" id="CHEBI:18420"/>
    </ligand>
</feature>
<dbReference type="Pfam" id="PF02424">
    <property type="entry name" value="ApbE"/>
    <property type="match status" value="1"/>
</dbReference>
<dbReference type="Gene3D" id="3.10.520.10">
    <property type="entry name" value="ApbE-like domains"/>
    <property type="match status" value="1"/>
</dbReference>
<keyword evidence="12" id="KW-1003">Cell membrane</keyword>
<name>A0A173DZV9_9CHLA</name>
<dbReference type="AlphaFoldDB" id="A0A173DZV9"/>
<evidence type="ECO:0000256" key="1">
    <source>
        <dbReference type="ARBA" id="ARBA00011955"/>
    </source>
</evidence>
<evidence type="ECO:0000256" key="2">
    <source>
        <dbReference type="ARBA" id="ARBA00016337"/>
    </source>
</evidence>
<feature type="binding site" evidence="11">
    <location>
        <position position="174"/>
    </location>
    <ligand>
        <name>Mg(2+)</name>
        <dbReference type="ChEBI" id="CHEBI:18420"/>
    </ligand>
</feature>
<organism evidence="13 14">
    <name type="scientific">Chlamydia gallinacea 08-1274/3</name>
    <dbReference type="NCBI Taxonomy" id="1143323"/>
    <lineage>
        <taxon>Bacteria</taxon>
        <taxon>Pseudomonadati</taxon>
        <taxon>Chlamydiota</taxon>
        <taxon>Chlamydiia</taxon>
        <taxon>Chlamydiales</taxon>
        <taxon>Chlamydiaceae</taxon>
        <taxon>Chlamydia/Chlamydophila group</taxon>
        <taxon>Chlamydia</taxon>
    </lineage>
</organism>
<keyword evidence="3 10" id="KW-0285">Flavoprotein</keyword>
<comment type="catalytic activity">
    <reaction evidence="9 10 12">
        <text>L-threonyl-[protein] + FAD = FMN-L-threonyl-[protein] + AMP + H(+)</text>
        <dbReference type="Rhea" id="RHEA:36847"/>
        <dbReference type="Rhea" id="RHEA-COMP:11060"/>
        <dbReference type="Rhea" id="RHEA-COMP:11061"/>
        <dbReference type="ChEBI" id="CHEBI:15378"/>
        <dbReference type="ChEBI" id="CHEBI:30013"/>
        <dbReference type="ChEBI" id="CHEBI:57692"/>
        <dbReference type="ChEBI" id="CHEBI:74257"/>
        <dbReference type="ChEBI" id="CHEBI:456215"/>
        <dbReference type="EC" id="2.7.1.180"/>
    </reaction>
</comment>
<dbReference type="EC" id="2.7.1.180" evidence="1 10"/>
<dbReference type="SUPFAM" id="SSF143631">
    <property type="entry name" value="ApbE-like"/>
    <property type="match status" value="1"/>
</dbReference>
<accession>A0A173DZV9</accession>
<dbReference type="eggNOG" id="COG1477">
    <property type="taxonomic scope" value="Bacteria"/>
</dbReference>
<evidence type="ECO:0000256" key="7">
    <source>
        <dbReference type="ARBA" id="ARBA00022842"/>
    </source>
</evidence>
<reference evidence="13 14" key="1">
    <citation type="journal article" date="2014" name="Syst. Appl. Microbiol.">
        <title>Evidence for the existence of two new members of the family Chlamydiaceae and proposal of Chlamydia avium sp. nov. and Chlamydia gallinacea sp. nov.</title>
        <authorList>
            <person name="Sachse K."/>
            <person name="Laroucau K."/>
            <person name="Riege K."/>
            <person name="Wehner S."/>
            <person name="Dilcher M."/>
            <person name="Creasy H.H."/>
            <person name="Weidmann M."/>
            <person name="Myers G."/>
            <person name="Vorimore F."/>
            <person name="Vicari N."/>
            <person name="Magnino S."/>
            <person name="Liebler-Tenorio E."/>
            <person name="Ruettger A."/>
            <person name="Bavoil P.M."/>
            <person name="Hufert F.T."/>
            <person name="Rossello-Mora R."/>
            <person name="Marz M."/>
        </authorList>
    </citation>
    <scope>NUCLEOTIDE SEQUENCE [LARGE SCALE GENOMIC DNA]</scope>
    <source>
        <strain evidence="13 14">08-1274/3</strain>
    </source>
</reference>
<dbReference type="GO" id="GO:0046872">
    <property type="term" value="F:metal ion binding"/>
    <property type="evidence" value="ECO:0007669"/>
    <property type="project" value="UniProtKB-UniRule"/>
</dbReference>
<keyword evidence="7 10" id="KW-0460">Magnesium</keyword>
<evidence type="ECO:0000256" key="5">
    <source>
        <dbReference type="ARBA" id="ARBA00022723"/>
    </source>
</evidence>
<dbReference type="STRING" id="1143323.M787_003995"/>
<gene>
    <name evidence="13" type="ORF">M787_003995</name>
</gene>
<evidence type="ECO:0000256" key="12">
    <source>
        <dbReference type="RuleBase" id="RU363002"/>
    </source>
</evidence>
<evidence type="ECO:0000256" key="9">
    <source>
        <dbReference type="ARBA" id="ARBA00048540"/>
    </source>
</evidence>
<dbReference type="KEGG" id="cgz:M787_003995"/>
<dbReference type="GeneID" id="81478466"/>
<feature type="binding site" evidence="11">
    <location>
        <position position="283"/>
    </location>
    <ligand>
        <name>Mg(2+)</name>
        <dbReference type="ChEBI" id="CHEBI:18420"/>
    </ligand>
</feature>
<comment type="similarity">
    <text evidence="10 12">Belongs to the ApbE family.</text>
</comment>
<protein>
    <recommendedName>
        <fullName evidence="2 10">FAD:protein FMN transferase</fullName>
        <ecNumber evidence="1 10">2.7.1.180</ecNumber>
    </recommendedName>
    <alternativeName>
        <fullName evidence="8 10">Flavin transferase</fullName>
    </alternativeName>
</protein>
<keyword evidence="5 10" id="KW-0479">Metal-binding</keyword>
<keyword evidence="12" id="KW-0997">Cell inner membrane</keyword>
<dbReference type="PIRSF" id="PIRSF006268">
    <property type="entry name" value="ApbE"/>
    <property type="match status" value="1"/>
</dbReference>
<dbReference type="PANTHER" id="PTHR30040">
    <property type="entry name" value="THIAMINE BIOSYNTHESIS LIPOPROTEIN APBE"/>
    <property type="match status" value="1"/>
</dbReference>
<dbReference type="GO" id="GO:0005886">
    <property type="term" value="C:plasma membrane"/>
    <property type="evidence" value="ECO:0007669"/>
    <property type="project" value="UniProtKB-SubCell"/>
</dbReference>
<dbReference type="PANTHER" id="PTHR30040:SF2">
    <property type="entry name" value="FAD:PROTEIN FMN TRANSFERASE"/>
    <property type="match status" value="1"/>
</dbReference>
<evidence type="ECO:0000313" key="13">
    <source>
        <dbReference type="EMBL" id="ANG66470.1"/>
    </source>
</evidence>
<evidence type="ECO:0000256" key="8">
    <source>
        <dbReference type="ARBA" id="ARBA00031306"/>
    </source>
</evidence>
<evidence type="ECO:0000256" key="10">
    <source>
        <dbReference type="PIRNR" id="PIRNR006268"/>
    </source>
</evidence>
<dbReference type="InterPro" id="IPR024932">
    <property type="entry name" value="ApbE"/>
</dbReference>